<accession>A0ABY4CCY4</accession>
<evidence type="ECO:0000313" key="10">
    <source>
        <dbReference type="Proteomes" id="UP000830116"/>
    </source>
</evidence>
<keyword evidence="10" id="KW-1185">Reference proteome</keyword>
<feature type="domain" description="Translation initiation factor 3 N-terminal" evidence="8">
    <location>
        <begin position="3"/>
        <end position="71"/>
    </location>
</feature>
<dbReference type="Pfam" id="PF05198">
    <property type="entry name" value="IF3_N"/>
    <property type="match status" value="1"/>
</dbReference>
<feature type="region of interest" description="Disordered" evidence="6">
    <location>
        <begin position="174"/>
        <end position="199"/>
    </location>
</feature>
<dbReference type="Gene3D" id="3.10.20.80">
    <property type="entry name" value="Translation initiation factor 3 (IF-3), N-terminal domain"/>
    <property type="match status" value="1"/>
</dbReference>
<dbReference type="HAMAP" id="MF_00080">
    <property type="entry name" value="IF_3"/>
    <property type="match status" value="1"/>
</dbReference>
<dbReference type="RefSeq" id="WP_243539463.1">
    <property type="nucleotide sequence ID" value="NZ_CP093442.1"/>
</dbReference>
<name>A0ABY4CCY4_9BACT</name>
<keyword evidence="4" id="KW-0963">Cytoplasm</keyword>
<gene>
    <name evidence="4 9" type="primary">infC</name>
    <name evidence="9" type="ORF">MNR06_05010</name>
</gene>
<feature type="compositionally biased region" description="Basic and acidic residues" evidence="6">
    <location>
        <begin position="174"/>
        <end position="190"/>
    </location>
</feature>
<dbReference type="Pfam" id="PF00707">
    <property type="entry name" value="IF3_C"/>
    <property type="match status" value="1"/>
</dbReference>
<comment type="similarity">
    <text evidence="1 4">Belongs to the IF-3 family.</text>
</comment>
<comment type="subunit">
    <text evidence="4">Monomer.</text>
</comment>
<protein>
    <recommendedName>
        <fullName evidence="4 5">Translation initiation factor IF-3</fullName>
    </recommendedName>
</protein>
<sequence length="199" mass="22971">MRVNREIRAQQIRVIDDEGNMLGVMTVPEALRIAEDRGLDLLEIAPTASPPTCKIMDYGKWKYENKKKATAARKKQTVVTIKEIQMRPRTDQHDFETKMNHARRFLLDGDKVKVSLRFMGREMAHQELGMEVMKKCIAFVDDLALVEAQPKMEGKNMFLMLGPDPLKIKEYQKLHPKGSKQDTKELAELKEVEEEEGEE</sequence>
<dbReference type="EMBL" id="CP093442">
    <property type="protein sequence ID" value="UOF02309.1"/>
    <property type="molecule type" value="Genomic_DNA"/>
</dbReference>
<evidence type="ECO:0000259" key="8">
    <source>
        <dbReference type="Pfam" id="PF05198"/>
    </source>
</evidence>
<dbReference type="NCBIfam" id="TIGR00168">
    <property type="entry name" value="infC"/>
    <property type="match status" value="1"/>
</dbReference>
<comment type="subcellular location">
    <subcellularLocation>
        <location evidence="4">Cytoplasm</location>
    </subcellularLocation>
</comment>
<evidence type="ECO:0000259" key="7">
    <source>
        <dbReference type="Pfam" id="PF00707"/>
    </source>
</evidence>
<feature type="domain" description="Translation initiation factor 3 C-terminal" evidence="7">
    <location>
        <begin position="79"/>
        <end position="163"/>
    </location>
</feature>
<comment type="function">
    <text evidence="4">IF-3 binds to the 30S ribosomal subunit and shifts the equilibrium between 70S ribosomes and their 50S and 30S subunits in favor of the free subunits, thus enhancing the availability of 30S subunits on which protein synthesis initiation begins.</text>
</comment>
<dbReference type="InterPro" id="IPR036787">
    <property type="entry name" value="T_IF-3_N_sf"/>
</dbReference>
<dbReference type="SUPFAM" id="SSF55200">
    <property type="entry name" value="Translation initiation factor IF3, C-terminal domain"/>
    <property type="match status" value="1"/>
</dbReference>
<keyword evidence="2 4" id="KW-0396">Initiation factor</keyword>
<dbReference type="InterPro" id="IPR019814">
    <property type="entry name" value="Translation_initiation_fac_3_N"/>
</dbReference>
<evidence type="ECO:0000256" key="3">
    <source>
        <dbReference type="ARBA" id="ARBA00022917"/>
    </source>
</evidence>
<dbReference type="InterPro" id="IPR001288">
    <property type="entry name" value="Translation_initiation_fac_3"/>
</dbReference>
<proteinExistence type="inferred from homology"/>
<reference evidence="9" key="1">
    <citation type="submission" date="2022-03" db="EMBL/GenBank/DDBJ databases">
        <title>Genome Identification and Characterization of new species Bdellovibrio reynosense LBG001 sp. nov. from a Mexico soil sample.</title>
        <authorList>
            <person name="Camilli A."/>
            <person name="Ajao Y."/>
            <person name="Guo X."/>
        </authorList>
    </citation>
    <scope>NUCLEOTIDE SEQUENCE</scope>
    <source>
        <strain evidence="9">LBG001</strain>
    </source>
</reference>
<dbReference type="Proteomes" id="UP000830116">
    <property type="component" value="Chromosome"/>
</dbReference>
<evidence type="ECO:0000256" key="5">
    <source>
        <dbReference type="NCBIfam" id="TIGR00168"/>
    </source>
</evidence>
<keyword evidence="3 4" id="KW-0648">Protein biosynthesis</keyword>
<dbReference type="PANTHER" id="PTHR10938">
    <property type="entry name" value="TRANSLATION INITIATION FACTOR IF-3"/>
    <property type="match status" value="1"/>
</dbReference>
<evidence type="ECO:0000256" key="1">
    <source>
        <dbReference type="ARBA" id="ARBA00005439"/>
    </source>
</evidence>
<dbReference type="InterPro" id="IPR019815">
    <property type="entry name" value="Translation_initiation_fac_3_C"/>
</dbReference>
<evidence type="ECO:0000256" key="6">
    <source>
        <dbReference type="SAM" id="MobiDB-lite"/>
    </source>
</evidence>
<evidence type="ECO:0000256" key="4">
    <source>
        <dbReference type="HAMAP-Rule" id="MF_00080"/>
    </source>
</evidence>
<dbReference type="PANTHER" id="PTHR10938:SF0">
    <property type="entry name" value="TRANSLATION INITIATION FACTOR IF-3, MITOCHONDRIAL"/>
    <property type="match status" value="1"/>
</dbReference>
<evidence type="ECO:0000313" key="9">
    <source>
        <dbReference type="EMBL" id="UOF02309.1"/>
    </source>
</evidence>
<dbReference type="InterPro" id="IPR036788">
    <property type="entry name" value="T_IF-3_C_sf"/>
</dbReference>
<dbReference type="SUPFAM" id="SSF54364">
    <property type="entry name" value="Translation initiation factor IF3, N-terminal domain"/>
    <property type="match status" value="1"/>
</dbReference>
<dbReference type="Gene3D" id="3.30.110.10">
    <property type="entry name" value="Translation initiation factor 3 (IF-3), C-terminal domain"/>
    <property type="match status" value="1"/>
</dbReference>
<organism evidence="9 10">
    <name type="scientific">Bdellovibrio reynosensis</name>
    <dbReference type="NCBI Taxonomy" id="2835041"/>
    <lineage>
        <taxon>Bacteria</taxon>
        <taxon>Pseudomonadati</taxon>
        <taxon>Bdellovibrionota</taxon>
        <taxon>Bdellovibrionia</taxon>
        <taxon>Bdellovibrionales</taxon>
        <taxon>Pseudobdellovibrionaceae</taxon>
        <taxon>Bdellovibrio</taxon>
    </lineage>
</organism>
<evidence type="ECO:0000256" key="2">
    <source>
        <dbReference type="ARBA" id="ARBA00022540"/>
    </source>
</evidence>
<dbReference type="GO" id="GO:0003743">
    <property type="term" value="F:translation initiation factor activity"/>
    <property type="evidence" value="ECO:0007669"/>
    <property type="project" value="UniProtKB-KW"/>
</dbReference>